<evidence type="ECO:0000256" key="5">
    <source>
        <dbReference type="ARBA" id="ARBA00023136"/>
    </source>
</evidence>
<reference evidence="8" key="1">
    <citation type="submission" date="2022-11" db="UniProtKB">
        <authorList>
            <consortium name="EnsemblMetazoa"/>
        </authorList>
    </citation>
    <scope>IDENTIFICATION</scope>
</reference>
<evidence type="ECO:0000256" key="2">
    <source>
        <dbReference type="ARBA" id="ARBA00010737"/>
    </source>
</evidence>
<feature type="region of interest" description="Disordered" evidence="6">
    <location>
        <begin position="1"/>
        <end position="28"/>
    </location>
</feature>
<feature type="transmembrane region" description="Helical" evidence="7">
    <location>
        <begin position="187"/>
        <end position="205"/>
    </location>
</feature>
<dbReference type="RefSeq" id="XP_038078156.1">
    <property type="nucleotide sequence ID" value="XM_038222228.1"/>
</dbReference>
<dbReference type="OrthoDB" id="5862608at2759"/>
<comment type="subcellular location">
    <subcellularLocation>
        <location evidence="1">Membrane</location>
        <topology evidence="1">Multi-pass membrane protein</topology>
    </subcellularLocation>
</comment>
<proteinExistence type="inferred from homology"/>
<evidence type="ECO:0000313" key="9">
    <source>
        <dbReference type="Proteomes" id="UP000887568"/>
    </source>
</evidence>
<organism evidence="8 9">
    <name type="scientific">Patiria miniata</name>
    <name type="common">Bat star</name>
    <name type="synonym">Asterina miniata</name>
    <dbReference type="NCBI Taxonomy" id="46514"/>
    <lineage>
        <taxon>Eukaryota</taxon>
        <taxon>Metazoa</taxon>
        <taxon>Echinodermata</taxon>
        <taxon>Eleutherozoa</taxon>
        <taxon>Asterozoa</taxon>
        <taxon>Asteroidea</taxon>
        <taxon>Valvatacea</taxon>
        <taxon>Valvatida</taxon>
        <taxon>Asterinidae</taxon>
        <taxon>Patiria</taxon>
    </lineage>
</organism>
<evidence type="ECO:0000256" key="1">
    <source>
        <dbReference type="ARBA" id="ARBA00004141"/>
    </source>
</evidence>
<name>A0A914BR86_PATMI</name>
<feature type="transmembrane region" description="Helical" evidence="7">
    <location>
        <begin position="153"/>
        <end position="175"/>
    </location>
</feature>
<comment type="similarity">
    <text evidence="2">Belongs to the TMEM39 family.</text>
</comment>
<evidence type="ECO:0000256" key="7">
    <source>
        <dbReference type="SAM" id="Phobius"/>
    </source>
</evidence>
<dbReference type="PANTHER" id="PTHR12995:SF4">
    <property type="entry name" value="FI21814P1"/>
    <property type="match status" value="1"/>
</dbReference>
<feature type="transmembrane region" description="Helical" evidence="7">
    <location>
        <begin position="285"/>
        <end position="306"/>
    </location>
</feature>
<dbReference type="AlphaFoldDB" id="A0A914BR86"/>
<dbReference type="PANTHER" id="PTHR12995">
    <property type="entry name" value="FI21814P1"/>
    <property type="match status" value="1"/>
</dbReference>
<sequence length="480" mass="54859">MAGGRRGPGRPQLSRTAPPPPMHATNVLGNSAQTTMTTTIRHRNGPGAMATSTPLTTLITITPIQHPVIPVLPVEGSLTFEVTVVLYLLTVLFLQYVNIYKTVWWLPMSPSQTAMNLYLIDPYLVMFIIIVLTRRLVWSFIMEVYKDAKVFSVLYYLVKSIKFILSTGVLGLAVWSLCKLFLSNSPLNLFFLAYPLVSYFLLYGLTFDLNKSVFAVIVNKLWPRGEAATNHTSPLDKSISASPPCSPSPHSTYETTQHKCTHVPVDVRKEADVLKYDFNARMKNVLFNSMVCAYYVGFVPICFLQPSMYLDLWWACLMIAFVWINSFIMFSSHFLPAYYCDALHRCSLHLGKWQKVDHGYSNTPQHLWSDATVWPQGVLVRYNKGLYKAMGQQNVALPSDGSYARFYFMFHQPLRVLNGLLCLQIAVILFQLYLLFMHSHWNHVISLSLLLFCNYYVLFKLLRDRIILGKAYHVKEEEVE</sequence>
<feature type="transmembrane region" description="Helical" evidence="7">
    <location>
        <begin position="416"/>
        <end position="435"/>
    </location>
</feature>
<evidence type="ECO:0000313" key="8">
    <source>
        <dbReference type="EnsemblMetazoa" id="XP_038078156.1"/>
    </source>
</evidence>
<feature type="compositionally biased region" description="Low complexity" evidence="6">
    <location>
        <begin position="238"/>
        <end position="251"/>
    </location>
</feature>
<feature type="region of interest" description="Disordered" evidence="6">
    <location>
        <begin position="230"/>
        <end position="256"/>
    </location>
</feature>
<keyword evidence="4 7" id="KW-1133">Transmembrane helix</keyword>
<evidence type="ECO:0000256" key="4">
    <source>
        <dbReference type="ARBA" id="ARBA00022989"/>
    </source>
</evidence>
<dbReference type="EnsemblMetazoa" id="XM_038222228.1">
    <property type="protein sequence ID" value="XP_038078156.1"/>
    <property type="gene ID" value="LOC119745690"/>
</dbReference>
<evidence type="ECO:0008006" key="10">
    <source>
        <dbReference type="Google" id="ProtNLM"/>
    </source>
</evidence>
<dbReference type="InterPro" id="IPR019397">
    <property type="entry name" value="Uncharacterised_TMEM39"/>
</dbReference>
<feature type="transmembrane region" description="Helical" evidence="7">
    <location>
        <begin position="441"/>
        <end position="459"/>
    </location>
</feature>
<keyword evidence="9" id="KW-1185">Reference proteome</keyword>
<protein>
    <recommendedName>
        <fullName evidence="10">Transmembrane protein 39A</fullName>
    </recommendedName>
</protein>
<keyword evidence="5 7" id="KW-0472">Membrane</keyword>
<accession>A0A914BR86</accession>
<feature type="transmembrane region" description="Helical" evidence="7">
    <location>
        <begin position="78"/>
        <end position="97"/>
    </location>
</feature>
<evidence type="ECO:0000256" key="6">
    <source>
        <dbReference type="SAM" id="MobiDB-lite"/>
    </source>
</evidence>
<keyword evidence="3 7" id="KW-0812">Transmembrane</keyword>
<dbReference type="Proteomes" id="UP000887568">
    <property type="component" value="Unplaced"/>
</dbReference>
<evidence type="ECO:0000256" key="3">
    <source>
        <dbReference type="ARBA" id="ARBA00022692"/>
    </source>
</evidence>
<dbReference type="OMA" id="RFKQLIF"/>
<dbReference type="Pfam" id="PF10271">
    <property type="entry name" value="Tmp39"/>
    <property type="match status" value="1"/>
</dbReference>
<feature type="transmembrane region" description="Helical" evidence="7">
    <location>
        <begin position="117"/>
        <end position="141"/>
    </location>
</feature>
<dbReference type="GO" id="GO:0016020">
    <property type="term" value="C:membrane"/>
    <property type="evidence" value="ECO:0007669"/>
    <property type="project" value="UniProtKB-SubCell"/>
</dbReference>
<feature type="transmembrane region" description="Helical" evidence="7">
    <location>
        <begin position="312"/>
        <end position="335"/>
    </location>
</feature>
<dbReference type="GeneID" id="119745690"/>